<gene>
    <name evidence="2" type="ORF">OCHUTO_0327</name>
</gene>
<dbReference type="InterPro" id="IPR036770">
    <property type="entry name" value="Ankyrin_rpt-contain_sf"/>
</dbReference>
<dbReference type="RefSeq" id="WP_045797082.1">
    <property type="nucleotide sequence ID" value="NZ_LANP01000006.1"/>
</dbReference>
<comment type="caution">
    <text evidence="2">The sequence shown here is derived from an EMBL/GenBank/DDBJ whole genome shotgun (WGS) entry which is preliminary data.</text>
</comment>
<dbReference type="Proteomes" id="UP000033616">
    <property type="component" value="Unassembled WGS sequence"/>
</dbReference>
<evidence type="ECO:0000313" key="3">
    <source>
        <dbReference type="Proteomes" id="UP000033616"/>
    </source>
</evidence>
<name>A0A0F3MM56_9RICK</name>
<dbReference type="PATRIC" id="fig|1359168.3.peg.1084"/>
<evidence type="ECO:0000256" key="1">
    <source>
        <dbReference type="SAM" id="MobiDB-lite"/>
    </source>
</evidence>
<dbReference type="OrthoDB" id="7162150at2"/>
<accession>A0A0F3MM56</accession>
<keyword evidence="3" id="KW-1185">Reference proteome</keyword>
<dbReference type="Gene3D" id="1.25.40.20">
    <property type="entry name" value="Ankyrin repeat-containing domain"/>
    <property type="match status" value="1"/>
</dbReference>
<dbReference type="SUPFAM" id="SSF48403">
    <property type="entry name" value="Ankyrin repeat"/>
    <property type="match status" value="1"/>
</dbReference>
<evidence type="ECO:0000313" key="2">
    <source>
        <dbReference type="EMBL" id="KJV56741.1"/>
    </source>
</evidence>
<reference evidence="2 3" key="1">
    <citation type="submission" date="2015-02" db="EMBL/GenBank/DDBJ databases">
        <title>Genome Sequencing of Rickettsiales.</title>
        <authorList>
            <person name="Daugherty S.C."/>
            <person name="Su Q."/>
            <person name="Abolude K."/>
            <person name="Beier-Sexton M."/>
            <person name="Carlyon J.A."/>
            <person name="Carter R."/>
            <person name="Day N.P."/>
            <person name="Dumler S.J."/>
            <person name="Dyachenko V."/>
            <person name="Godinez A."/>
            <person name="Kurtti T.J."/>
            <person name="Lichay M."/>
            <person name="Mullins K.E."/>
            <person name="Ott S."/>
            <person name="Pappas-Brown V."/>
            <person name="Paris D.H."/>
            <person name="Patel P."/>
            <person name="Richards A.L."/>
            <person name="Sadzewicz L."/>
            <person name="Sears K."/>
            <person name="Seidman D."/>
            <person name="Sengamalay N."/>
            <person name="Stenos J."/>
            <person name="Tallon L.J."/>
            <person name="Vincent G."/>
            <person name="Fraser C.M."/>
            <person name="Munderloh U."/>
            <person name="Dunning-Hotopp J.C."/>
        </authorList>
    </citation>
    <scope>NUCLEOTIDE SEQUENCE [LARGE SCALE GENOMIC DNA]</scope>
    <source>
        <strain evidence="2 3">Fuller</strain>
    </source>
</reference>
<sequence length="419" mass="46952">MNQEDLAQQVVELIKHRQYSPARRLLIENKDNEDIDMEYVDTKLSSELSTAQGEGFINFCKNIADYSRTHSYAFNGPYLINEGMYCLQQAATLFKQGKLDFNTAMSFFGGMDVSTAIALLTAPQENMRFGSSSMSHQELYECGTNVTSILMDCAMENLKYKCIGKEENEFISQKLDFCARCLNLLGMEARPELDQVLSRRIGCILEKSSNPQNLLTLDAYLTHTTMFRLIDHNCLASAKLLINSGASIHPPSGDVLTLLDAALKYNNYDLAKMLVQRGVDSLEGTDDKNLSSAMVSLLHTQQFFKDTGYFKENKSIPDQVLEDSIKISAFIKQDKSLRNSSWPILKAEVDSGTLMSQMAYEVRSDPSLHSYFIELTQLELSKLQLSSATGIDTNNETSTAHRDKYVSQKSKANAGRALQ</sequence>
<organism evidence="2 3">
    <name type="scientific">Orientia chuto str. Dubai</name>
    <dbReference type="NCBI Taxonomy" id="1359168"/>
    <lineage>
        <taxon>Bacteria</taxon>
        <taxon>Pseudomonadati</taxon>
        <taxon>Pseudomonadota</taxon>
        <taxon>Alphaproteobacteria</taxon>
        <taxon>Rickettsiales</taxon>
        <taxon>Rickettsiaceae</taxon>
        <taxon>Rickettsieae</taxon>
        <taxon>Orientia</taxon>
    </lineage>
</organism>
<dbReference type="Pfam" id="PF13637">
    <property type="entry name" value="Ank_4"/>
    <property type="match status" value="1"/>
</dbReference>
<proteinExistence type="predicted"/>
<dbReference type="AlphaFoldDB" id="A0A0F3MM56"/>
<dbReference type="InterPro" id="IPR002110">
    <property type="entry name" value="Ankyrin_rpt"/>
</dbReference>
<feature type="region of interest" description="Disordered" evidence="1">
    <location>
        <begin position="391"/>
        <end position="419"/>
    </location>
</feature>
<dbReference type="EMBL" id="LANP01000006">
    <property type="protein sequence ID" value="KJV56741.1"/>
    <property type="molecule type" value="Genomic_DNA"/>
</dbReference>
<protein>
    <submittedName>
        <fullName evidence="2">Ankyrin repeats family protein</fullName>
    </submittedName>
</protein>